<evidence type="ECO:0000313" key="3">
    <source>
        <dbReference type="Proteomes" id="UP000011115"/>
    </source>
</evidence>
<name>M1DLP8_SOLTU</name>
<feature type="chain" id="PRO_5004013736" description="F-box family protein" evidence="1">
    <location>
        <begin position="27"/>
        <end position="267"/>
    </location>
</feature>
<reference evidence="2" key="2">
    <citation type="submission" date="2015-06" db="UniProtKB">
        <authorList>
            <consortium name="EnsemblPlants"/>
        </authorList>
    </citation>
    <scope>IDENTIFICATION</scope>
    <source>
        <strain evidence="2">DM1-3 516 R44</strain>
    </source>
</reference>
<evidence type="ECO:0008006" key="4">
    <source>
        <dbReference type="Google" id="ProtNLM"/>
    </source>
</evidence>
<dbReference type="PANTHER" id="PTHR34145:SF68">
    <property type="entry name" value="FBD DOMAIN-CONTAINING PROTEIN"/>
    <property type="match status" value="1"/>
</dbReference>
<dbReference type="Proteomes" id="UP000011115">
    <property type="component" value="Unassembled WGS sequence"/>
</dbReference>
<keyword evidence="1" id="KW-0732">Signal</keyword>
<dbReference type="InterPro" id="IPR053772">
    <property type="entry name" value="At1g61320/At1g61330-like"/>
</dbReference>
<dbReference type="Gramene" id="PGSC0003DMT400091009">
    <property type="protein sequence ID" value="PGSC0003DMT400091009"/>
    <property type="gene ID" value="PGSC0003DMG400040580"/>
</dbReference>
<reference evidence="3" key="1">
    <citation type="journal article" date="2011" name="Nature">
        <title>Genome sequence and analysis of the tuber crop potato.</title>
        <authorList>
            <consortium name="The Potato Genome Sequencing Consortium"/>
        </authorList>
    </citation>
    <scope>NUCLEOTIDE SEQUENCE [LARGE SCALE GENOMIC DNA]</scope>
    <source>
        <strain evidence="3">cv. DM1-3 516 R44</strain>
    </source>
</reference>
<dbReference type="STRING" id="4113.M1DLP8"/>
<dbReference type="PANTHER" id="PTHR34145">
    <property type="entry name" value="OS02G0105600 PROTEIN"/>
    <property type="match status" value="1"/>
</dbReference>
<proteinExistence type="predicted"/>
<keyword evidence="3" id="KW-1185">Reference proteome</keyword>
<protein>
    <recommendedName>
        <fullName evidence="4">F-box family protein</fullName>
    </recommendedName>
</protein>
<evidence type="ECO:0000313" key="2">
    <source>
        <dbReference type="EnsemblPlants" id="PGSC0003DMT400091009"/>
    </source>
</evidence>
<dbReference type="InParanoid" id="M1DLP8"/>
<accession>M1DLP8</accession>
<feature type="signal peptide" evidence="1">
    <location>
        <begin position="1"/>
        <end position="26"/>
    </location>
</feature>
<dbReference type="AlphaFoldDB" id="M1DLP8"/>
<evidence type="ECO:0000256" key="1">
    <source>
        <dbReference type="SAM" id="SignalP"/>
    </source>
</evidence>
<organism evidence="2 3">
    <name type="scientific">Solanum tuberosum</name>
    <name type="common">Potato</name>
    <dbReference type="NCBI Taxonomy" id="4113"/>
    <lineage>
        <taxon>Eukaryota</taxon>
        <taxon>Viridiplantae</taxon>
        <taxon>Streptophyta</taxon>
        <taxon>Embryophyta</taxon>
        <taxon>Tracheophyta</taxon>
        <taxon>Spermatophyta</taxon>
        <taxon>Magnoliopsida</taxon>
        <taxon>eudicotyledons</taxon>
        <taxon>Gunneridae</taxon>
        <taxon>Pentapetalae</taxon>
        <taxon>asterids</taxon>
        <taxon>lamiids</taxon>
        <taxon>Solanales</taxon>
        <taxon>Solanaceae</taxon>
        <taxon>Solanoideae</taxon>
        <taxon>Solaneae</taxon>
        <taxon>Solanum</taxon>
    </lineage>
</organism>
<dbReference type="PaxDb" id="4113-PGSC0003DMT400091009"/>
<dbReference type="HOGENOM" id="CLU_1043557_0_0_1"/>
<sequence length="267" mass="30125">MVKVLVNSVLLHIQVTVLVILSHVRLDENMLQTLLNSCPLIVSFSLEHCSGNLGKIKSDSLKVLNIRQHGSTWEIDAPNLVSLDYLGSQIPELKIARESTQLEHSKIILECNNLNASWFCKLRKFRSNSSSWFEVSLYFINCGDINMTDLQMDHIGYTPRVDVLNVNVQWMNQTFVDALLWSCHPRRLNLFSDVIGTVTDFINHLVFLTNSSHSTSHRSTPWHSQLKGINAFDGKNQVAPTQKWGACKKGLNGGEGGSSFFIRLVMQ</sequence>
<dbReference type="EnsemblPlants" id="PGSC0003DMT400091009">
    <property type="protein sequence ID" value="PGSC0003DMT400091009"/>
    <property type="gene ID" value="PGSC0003DMG400040580"/>
</dbReference>